<dbReference type="Proteomes" id="UP001642720">
    <property type="component" value="Unassembled WGS sequence"/>
</dbReference>
<sequence>MAAPHETGQGHELSDLAPIVVRCPSPFRTTGRSTALARPLPPIPELPGSPVPATSSSSSSSSVLPSSSSSPAPSPEPTPSTCHVCQAHKDPGSLLRGDPLDPRFPFAARCLDCAAAEGLDVGRLYELVSGEELWVCRWCGGAVPLEPEWDGVEFHEGGCGGRYARAVRDYWWTLAVQWLVFLTLGAVCFVCFWMVEGIKEEYFILFLATCFASVFGIYRYRGRKLYQLPLLMEVNRLLALVGMMYYVVRTTLLTSNNSVDGASPEDDSVDEASEDSGLQVSSYGAAGAILLIAWLLFHAFFSCIGHTIVFYEWRMWRRSRPGMSFWRRVVGWFMFKMVVWADPFAIELGFAPRWWRELWRWVRGLRRAFRERRQGLPR</sequence>
<feature type="transmembrane region" description="Helical" evidence="2">
    <location>
        <begin position="283"/>
        <end position="311"/>
    </location>
</feature>
<evidence type="ECO:0000313" key="4">
    <source>
        <dbReference type="Proteomes" id="UP001642720"/>
    </source>
</evidence>
<proteinExistence type="predicted"/>
<name>A0ABY2GSW7_9HYPO</name>
<evidence type="ECO:0000256" key="1">
    <source>
        <dbReference type="SAM" id="MobiDB-lite"/>
    </source>
</evidence>
<feature type="compositionally biased region" description="Low complexity" evidence="1">
    <location>
        <begin position="51"/>
        <end position="71"/>
    </location>
</feature>
<dbReference type="EMBL" id="PPTA01000018">
    <property type="protein sequence ID" value="TFA98715.1"/>
    <property type="molecule type" value="Genomic_DNA"/>
</dbReference>
<dbReference type="GeneID" id="300581010"/>
<dbReference type="RefSeq" id="XP_073554917.1">
    <property type="nucleotide sequence ID" value="XM_073706560.1"/>
</dbReference>
<feature type="region of interest" description="Disordered" evidence="1">
    <location>
        <begin position="28"/>
        <end position="82"/>
    </location>
</feature>
<evidence type="ECO:0000256" key="2">
    <source>
        <dbReference type="SAM" id="Phobius"/>
    </source>
</evidence>
<protein>
    <recommendedName>
        <fullName evidence="5">Ima1 N-terminal domain-containing protein</fullName>
    </recommendedName>
</protein>
<feature type="transmembrane region" description="Helical" evidence="2">
    <location>
        <begin position="201"/>
        <end position="218"/>
    </location>
</feature>
<keyword evidence="2" id="KW-1133">Transmembrane helix</keyword>
<evidence type="ECO:0000313" key="3">
    <source>
        <dbReference type="EMBL" id="TFA98715.1"/>
    </source>
</evidence>
<gene>
    <name evidence="3" type="ORF">CCMA1212_009477</name>
</gene>
<feature type="transmembrane region" description="Helical" evidence="2">
    <location>
        <begin position="230"/>
        <end position="248"/>
    </location>
</feature>
<feature type="compositionally biased region" description="Pro residues" evidence="1">
    <location>
        <begin position="39"/>
        <end position="50"/>
    </location>
</feature>
<feature type="transmembrane region" description="Helical" evidence="2">
    <location>
        <begin position="332"/>
        <end position="355"/>
    </location>
</feature>
<keyword evidence="2" id="KW-0812">Transmembrane</keyword>
<comment type="caution">
    <text evidence="3">The sequence shown here is derived from an EMBL/GenBank/DDBJ whole genome shotgun (WGS) entry which is preliminary data.</text>
</comment>
<evidence type="ECO:0008006" key="5">
    <source>
        <dbReference type="Google" id="ProtNLM"/>
    </source>
</evidence>
<feature type="transmembrane region" description="Helical" evidence="2">
    <location>
        <begin position="170"/>
        <end position="195"/>
    </location>
</feature>
<accession>A0ABY2GSW7</accession>
<organism evidence="3 4">
    <name type="scientific">Trichoderma ghanense</name>
    <dbReference type="NCBI Taxonomy" id="65468"/>
    <lineage>
        <taxon>Eukaryota</taxon>
        <taxon>Fungi</taxon>
        <taxon>Dikarya</taxon>
        <taxon>Ascomycota</taxon>
        <taxon>Pezizomycotina</taxon>
        <taxon>Sordariomycetes</taxon>
        <taxon>Hypocreomycetidae</taxon>
        <taxon>Hypocreales</taxon>
        <taxon>Hypocreaceae</taxon>
        <taxon>Trichoderma</taxon>
    </lineage>
</organism>
<keyword evidence="4" id="KW-1185">Reference proteome</keyword>
<reference evidence="3 4" key="1">
    <citation type="submission" date="2018-01" db="EMBL/GenBank/DDBJ databases">
        <title>Genome characterization of the sugarcane-associated fungus Trichoderma ghanense CCMA-1212 and their application in lignocelulose bioconversion.</title>
        <authorList>
            <person name="Steindorff A.S."/>
            <person name="Mendes T.D."/>
            <person name="Vilela E.S.D."/>
            <person name="Rodrigues D.S."/>
            <person name="Formighieri E.F."/>
            <person name="Melo I.S."/>
            <person name="Favaro L.C.L."/>
        </authorList>
    </citation>
    <scope>NUCLEOTIDE SEQUENCE [LARGE SCALE GENOMIC DNA]</scope>
    <source>
        <strain evidence="3 4">CCMA-1212</strain>
    </source>
</reference>
<keyword evidence="2" id="KW-0472">Membrane</keyword>